<organism evidence="2 3">
    <name type="scientific">Dongia sedimenti</name>
    <dbReference type="NCBI Taxonomy" id="3064282"/>
    <lineage>
        <taxon>Bacteria</taxon>
        <taxon>Pseudomonadati</taxon>
        <taxon>Pseudomonadota</taxon>
        <taxon>Alphaproteobacteria</taxon>
        <taxon>Rhodospirillales</taxon>
        <taxon>Dongiaceae</taxon>
        <taxon>Dongia</taxon>
    </lineage>
</organism>
<feature type="transmembrane region" description="Helical" evidence="1">
    <location>
        <begin position="141"/>
        <end position="160"/>
    </location>
</feature>
<feature type="transmembrane region" description="Helical" evidence="1">
    <location>
        <begin position="100"/>
        <end position="121"/>
    </location>
</feature>
<comment type="caution">
    <text evidence="2">The sequence shown here is derived from an EMBL/GenBank/DDBJ whole genome shotgun (WGS) entry which is preliminary data.</text>
</comment>
<proteinExistence type="predicted"/>
<evidence type="ECO:0000313" key="2">
    <source>
        <dbReference type="EMBL" id="MDQ7248274.1"/>
    </source>
</evidence>
<keyword evidence="3" id="KW-1185">Reference proteome</keyword>
<sequence>MDPSPVHVPPVGTPLKPTQRRWRDLRFNRLVIGLVCASAVNAALLNGALFALFHLTGPQGEPAHFRTYACYAIVPTTWLVLCGLIYVYSVSRLRGQIGRIECLFIGCASTFMLLPAVFLAVSFFGSRELLTMEAFTLLPQYFPFGLATLPFGLFSGWAFWRLGVRPAMAPTAELAAVFE</sequence>
<accession>A0ABU0YKM0</accession>
<protein>
    <submittedName>
        <fullName evidence="2">Uncharacterized protein</fullName>
    </submittedName>
</protein>
<dbReference type="EMBL" id="JAUYVI010000003">
    <property type="protein sequence ID" value="MDQ7248274.1"/>
    <property type="molecule type" value="Genomic_DNA"/>
</dbReference>
<reference evidence="3" key="1">
    <citation type="submission" date="2023-08" db="EMBL/GenBank/DDBJ databases">
        <title>Rhodospirillaceae gen. nov., a novel taxon isolated from the Yangtze River Yuezi River estuary sludge.</title>
        <authorList>
            <person name="Ruan L."/>
        </authorList>
    </citation>
    <scope>NUCLEOTIDE SEQUENCE [LARGE SCALE GENOMIC DNA]</scope>
    <source>
        <strain evidence="3">R-7</strain>
    </source>
</reference>
<keyword evidence="1" id="KW-0472">Membrane</keyword>
<keyword evidence="1" id="KW-1133">Transmembrane helix</keyword>
<evidence type="ECO:0000313" key="3">
    <source>
        <dbReference type="Proteomes" id="UP001230156"/>
    </source>
</evidence>
<keyword evidence="1" id="KW-0812">Transmembrane</keyword>
<dbReference type="Proteomes" id="UP001230156">
    <property type="component" value="Unassembled WGS sequence"/>
</dbReference>
<evidence type="ECO:0000256" key="1">
    <source>
        <dbReference type="SAM" id="Phobius"/>
    </source>
</evidence>
<feature type="transmembrane region" description="Helical" evidence="1">
    <location>
        <begin position="65"/>
        <end position="88"/>
    </location>
</feature>
<name>A0ABU0YKM0_9PROT</name>
<feature type="transmembrane region" description="Helical" evidence="1">
    <location>
        <begin position="30"/>
        <end position="53"/>
    </location>
</feature>
<dbReference type="RefSeq" id="WP_379955726.1">
    <property type="nucleotide sequence ID" value="NZ_JAUYVI010000003.1"/>
</dbReference>
<gene>
    <name evidence="2" type="ORF">Q8A70_11390</name>
</gene>